<dbReference type="InterPro" id="IPR001647">
    <property type="entry name" value="HTH_TetR"/>
</dbReference>
<dbReference type="PANTHER" id="PTHR30055:SF226">
    <property type="entry name" value="HTH-TYPE TRANSCRIPTIONAL REGULATOR PKSA"/>
    <property type="match status" value="1"/>
</dbReference>
<dbReference type="PANTHER" id="PTHR30055">
    <property type="entry name" value="HTH-TYPE TRANSCRIPTIONAL REGULATOR RUTR"/>
    <property type="match status" value="1"/>
</dbReference>
<evidence type="ECO:0000313" key="5">
    <source>
        <dbReference type="Proteomes" id="UP001419910"/>
    </source>
</evidence>
<keyword evidence="1 2" id="KW-0238">DNA-binding</keyword>
<evidence type="ECO:0000256" key="2">
    <source>
        <dbReference type="PROSITE-ProRule" id="PRU00335"/>
    </source>
</evidence>
<sequence>MARTQAADFEQRREAIVATAAKLYAARGFLGASMAEIAAACKTSKSLIYHYYPSKEDILFDVMDSHVQSLVEAARAIETGNNPADARIRSIALALMRLYAGAEANQKVLLNELGNLPAERRAIIIDHQRQLLDVMDRLLLEVRSDLSGDKPRRRALVMMFFGMLNFTHTWFDQNGPIRGSEIAMMAAEMFLAGLAPQGTRKKQKTPKI</sequence>
<dbReference type="RefSeq" id="WP_343889679.1">
    <property type="nucleotide sequence ID" value="NZ_BAAAEH010000023.1"/>
</dbReference>
<evidence type="ECO:0000313" key="4">
    <source>
        <dbReference type="EMBL" id="MEN2792967.1"/>
    </source>
</evidence>
<dbReference type="SUPFAM" id="SSF46689">
    <property type="entry name" value="Homeodomain-like"/>
    <property type="match status" value="1"/>
</dbReference>
<dbReference type="EMBL" id="JBDIME010000036">
    <property type="protein sequence ID" value="MEN2792967.1"/>
    <property type="molecule type" value="Genomic_DNA"/>
</dbReference>
<organism evidence="4 5">
    <name type="scientific">Sphingomonas oligophenolica</name>
    <dbReference type="NCBI Taxonomy" id="301154"/>
    <lineage>
        <taxon>Bacteria</taxon>
        <taxon>Pseudomonadati</taxon>
        <taxon>Pseudomonadota</taxon>
        <taxon>Alphaproteobacteria</taxon>
        <taxon>Sphingomonadales</taxon>
        <taxon>Sphingomonadaceae</taxon>
        <taxon>Sphingomonas</taxon>
    </lineage>
</organism>
<evidence type="ECO:0000259" key="3">
    <source>
        <dbReference type="PROSITE" id="PS50977"/>
    </source>
</evidence>
<comment type="caution">
    <text evidence="4">The sequence shown here is derived from an EMBL/GenBank/DDBJ whole genome shotgun (WGS) entry which is preliminary data.</text>
</comment>
<accession>A0ABU9YAZ1</accession>
<evidence type="ECO:0000256" key="1">
    <source>
        <dbReference type="ARBA" id="ARBA00023125"/>
    </source>
</evidence>
<dbReference type="Pfam" id="PF00440">
    <property type="entry name" value="TetR_N"/>
    <property type="match status" value="1"/>
</dbReference>
<protein>
    <submittedName>
        <fullName evidence="4">TetR/AcrR family transcriptional regulator</fullName>
    </submittedName>
</protein>
<feature type="DNA-binding region" description="H-T-H motif" evidence="2">
    <location>
        <begin position="33"/>
        <end position="52"/>
    </location>
</feature>
<dbReference type="Gene3D" id="1.10.10.60">
    <property type="entry name" value="Homeodomain-like"/>
    <property type="match status" value="1"/>
</dbReference>
<dbReference type="InterPro" id="IPR050109">
    <property type="entry name" value="HTH-type_TetR-like_transc_reg"/>
</dbReference>
<dbReference type="InterPro" id="IPR036271">
    <property type="entry name" value="Tet_transcr_reg_TetR-rel_C_sf"/>
</dbReference>
<name>A0ABU9YAZ1_9SPHN</name>
<dbReference type="Proteomes" id="UP001419910">
    <property type="component" value="Unassembled WGS sequence"/>
</dbReference>
<dbReference type="Pfam" id="PF17932">
    <property type="entry name" value="TetR_C_24"/>
    <property type="match status" value="1"/>
</dbReference>
<dbReference type="PRINTS" id="PR00455">
    <property type="entry name" value="HTHTETR"/>
</dbReference>
<dbReference type="InterPro" id="IPR041490">
    <property type="entry name" value="KstR2_TetR_C"/>
</dbReference>
<keyword evidence="5" id="KW-1185">Reference proteome</keyword>
<gene>
    <name evidence="4" type="ORF">ABC974_25295</name>
</gene>
<dbReference type="InterPro" id="IPR009057">
    <property type="entry name" value="Homeodomain-like_sf"/>
</dbReference>
<feature type="domain" description="HTH tetR-type" evidence="3">
    <location>
        <begin position="10"/>
        <end position="70"/>
    </location>
</feature>
<reference evidence="4 5" key="1">
    <citation type="submission" date="2024-05" db="EMBL/GenBank/DDBJ databases">
        <authorList>
            <person name="Liu Q."/>
            <person name="Xin Y.-H."/>
        </authorList>
    </citation>
    <scope>NUCLEOTIDE SEQUENCE [LARGE SCALE GENOMIC DNA]</scope>
    <source>
        <strain evidence="4 5">CGMCC 1.10181</strain>
    </source>
</reference>
<dbReference type="PROSITE" id="PS50977">
    <property type="entry name" value="HTH_TETR_2"/>
    <property type="match status" value="1"/>
</dbReference>
<dbReference type="Gene3D" id="1.10.357.10">
    <property type="entry name" value="Tetracycline Repressor, domain 2"/>
    <property type="match status" value="1"/>
</dbReference>
<proteinExistence type="predicted"/>
<dbReference type="SUPFAM" id="SSF48498">
    <property type="entry name" value="Tetracyclin repressor-like, C-terminal domain"/>
    <property type="match status" value="1"/>
</dbReference>